<keyword evidence="4 7" id="KW-0812">Transmembrane</keyword>
<dbReference type="PANTHER" id="PTHR42709:SF6">
    <property type="entry name" value="UNDECAPRENYL PHOSPHATE TRANSPORTER A"/>
    <property type="match status" value="1"/>
</dbReference>
<dbReference type="PANTHER" id="PTHR42709">
    <property type="entry name" value="ALKALINE PHOSPHATASE LIKE PROTEIN"/>
    <property type="match status" value="1"/>
</dbReference>
<feature type="transmembrane region" description="Helical" evidence="7">
    <location>
        <begin position="26"/>
        <end position="45"/>
    </location>
</feature>
<evidence type="ECO:0000259" key="8">
    <source>
        <dbReference type="Pfam" id="PF09335"/>
    </source>
</evidence>
<evidence type="ECO:0000256" key="4">
    <source>
        <dbReference type="ARBA" id="ARBA00022692"/>
    </source>
</evidence>
<dbReference type="AlphaFoldDB" id="A0A7M4DIF0"/>
<sequence length="234" mass="25349">MRQSGVSPLSWRLWVPWRGRPAAADWQLLAAIGAVVVFGFGMRAIRPFLIASNPVLLEFLNGGPAEIGAAAAFARIGEVPLWLVVVAGTLGIVKFDWLTWWAGRRWGPGLIGYFTTRERADRLTERAGRVNPWLLRLALVAAPLPGVPGVIMTMLAGWTGMRLGTFLALDALGALVTTALVAGLGYALGQGAVEIVLLIERQAIWVTLGLIAVTFAVPMVKRALRRRAARRRLP</sequence>
<dbReference type="InterPro" id="IPR032816">
    <property type="entry name" value="VTT_dom"/>
</dbReference>
<evidence type="ECO:0000256" key="7">
    <source>
        <dbReference type="SAM" id="Phobius"/>
    </source>
</evidence>
<organism evidence="9 10">
    <name type="scientific">Occultella aeris</name>
    <dbReference type="NCBI Taxonomy" id="2761496"/>
    <lineage>
        <taxon>Bacteria</taxon>
        <taxon>Bacillati</taxon>
        <taxon>Actinomycetota</taxon>
        <taxon>Actinomycetes</taxon>
        <taxon>Micrococcales</taxon>
        <taxon>Ruaniaceae</taxon>
        <taxon>Occultella</taxon>
    </lineage>
</organism>
<feature type="transmembrane region" description="Helical" evidence="7">
    <location>
        <begin position="203"/>
        <end position="224"/>
    </location>
</feature>
<comment type="similarity">
    <text evidence="2">Belongs to the DedA family.</text>
</comment>
<accession>A0A7M4DIF0</accession>
<feature type="transmembrane region" description="Helical" evidence="7">
    <location>
        <begin position="167"/>
        <end position="188"/>
    </location>
</feature>
<dbReference type="Pfam" id="PF09335">
    <property type="entry name" value="VTT_dom"/>
    <property type="match status" value="1"/>
</dbReference>
<gene>
    <name evidence="9" type="ORF">HALOF300_01901</name>
</gene>
<feature type="transmembrane region" description="Helical" evidence="7">
    <location>
        <begin position="133"/>
        <end position="155"/>
    </location>
</feature>
<evidence type="ECO:0000256" key="5">
    <source>
        <dbReference type="ARBA" id="ARBA00022989"/>
    </source>
</evidence>
<keyword evidence="6 7" id="KW-0472">Membrane</keyword>
<feature type="domain" description="VTT" evidence="8">
    <location>
        <begin position="74"/>
        <end position="186"/>
    </location>
</feature>
<evidence type="ECO:0000256" key="6">
    <source>
        <dbReference type="ARBA" id="ARBA00023136"/>
    </source>
</evidence>
<evidence type="ECO:0000313" key="9">
    <source>
        <dbReference type="EMBL" id="VZO36723.1"/>
    </source>
</evidence>
<feature type="transmembrane region" description="Helical" evidence="7">
    <location>
        <begin position="81"/>
        <end position="102"/>
    </location>
</feature>
<evidence type="ECO:0000256" key="1">
    <source>
        <dbReference type="ARBA" id="ARBA00004651"/>
    </source>
</evidence>
<keyword evidence="5 7" id="KW-1133">Transmembrane helix</keyword>
<comment type="subcellular location">
    <subcellularLocation>
        <location evidence="1">Cell membrane</location>
        <topology evidence="1">Multi-pass membrane protein</topology>
    </subcellularLocation>
</comment>
<protein>
    <submittedName>
        <fullName evidence="9">SNARE associated Golgi protein</fullName>
    </submittedName>
</protein>
<dbReference type="GO" id="GO:0005886">
    <property type="term" value="C:plasma membrane"/>
    <property type="evidence" value="ECO:0007669"/>
    <property type="project" value="UniProtKB-SubCell"/>
</dbReference>
<keyword evidence="3" id="KW-1003">Cell membrane</keyword>
<dbReference type="InterPro" id="IPR051311">
    <property type="entry name" value="DedA_domain"/>
</dbReference>
<evidence type="ECO:0000256" key="3">
    <source>
        <dbReference type="ARBA" id="ARBA00022475"/>
    </source>
</evidence>
<keyword evidence="10" id="KW-1185">Reference proteome</keyword>
<dbReference type="EMBL" id="CACRYJ010000025">
    <property type="protein sequence ID" value="VZO36723.1"/>
    <property type="molecule type" value="Genomic_DNA"/>
</dbReference>
<evidence type="ECO:0000256" key="2">
    <source>
        <dbReference type="ARBA" id="ARBA00010792"/>
    </source>
</evidence>
<evidence type="ECO:0000313" key="10">
    <source>
        <dbReference type="Proteomes" id="UP000419743"/>
    </source>
</evidence>
<name>A0A7M4DIF0_9MICO</name>
<comment type="caution">
    <text evidence="9">The sequence shown here is derived from an EMBL/GenBank/DDBJ whole genome shotgun (WGS) entry which is preliminary data.</text>
</comment>
<reference evidence="9 10" key="1">
    <citation type="submission" date="2019-11" db="EMBL/GenBank/DDBJ databases">
        <authorList>
            <person name="Criscuolo A."/>
        </authorList>
    </citation>
    <scope>NUCLEOTIDE SEQUENCE [LARGE SCALE GENOMIC DNA]</scope>
    <source>
        <strain evidence="9">CIP111667</strain>
    </source>
</reference>
<proteinExistence type="inferred from homology"/>
<dbReference type="Proteomes" id="UP000419743">
    <property type="component" value="Unassembled WGS sequence"/>
</dbReference>